<evidence type="ECO:0000256" key="5">
    <source>
        <dbReference type="ARBA" id="ARBA00006485"/>
    </source>
</evidence>
<dbReference type="PANTHER" id="PTHR24055">
    <property type="entry name" value="MITOGEN-ACTIVATED PROTEIN KINASE"/>
    <property type="match status" value="1"/>
</dbReference>
<keyword evidence="15" id="KW-0460">Magnesium</keyword>
<dbReference type="AlphaFoldDB" id="A0A8T1VAB1"/>
<reference evidence="25" key="1">
    <citation type="submission" date="2021-02" db="EMBL/GenBank/DDBJ databases">
        <authorList>
            <person name="Palmer J.M."/>
        </authorList>
    </citation>
    <scope>NUCLEOTIDE SEQUENCE</scope>
    <source>
        <strain evidence="25">SCRP734</strain>
    </source>
</reference>
<dbReference type="FunFam" id="1.10.510.10:FF:000104">
    <property type="entry name" value="serine/threonine-protein kinase MAK isoform X1"/>
    <property type="match status" value="1"/>
</dbReference>
<feature type="region of interest" description="Disordered" evidence="23">
    <location>
        <begin position="382"/>
        <end position="409"/>
    </location>
</feature>
<dbReference type="PROSITE" id="PS00108">
    <property type="entry name" value="PROTEIN_KINASE_ST"/>
    <property type="match status" value="1"/>
</dbReference>
<dbReference type="InterPro" id="IPR050117">
    <property type="entry name" value="MAPK"/>
</dbReference>
<name>A0A8T1VAB1_9STRA</name>
<sequence length="468" mass="51639">MNRYKVTKQLGDGTYGSVLKAVNRQSGEVVAIKRMKKKFYSWEECMQLREVNSLKKLNHPNIIKLKEVIRENDELFFVFEYMECNLYDTMKKRDRHFPESKIRNLMYQMMQGLAFMHKHSFFHRDIKPENMLVKGDTVKVADFGLAREIRSRPPFTDYVSTRWYRAPEVLLRSTTYNSPIDAWAMGCIMAEMFTLRPLFPGSSEGDELYKICSVLGNPTHSTWPEGMKLAAQMNYRFPQFVPTPLAQLIPHASPEALQLMTDLLKFDPNQRPTSSQALQYPFFQVNVNVTTPLTVSTPGGNSQQQYERAEATEKAAAFTPPQKSAGSQRSGSGQYGRNQQPVVDVGGYSSLRQQASVASASSYGIPRVPQRNAIAAAGSSVLAGGTPTGARGLDSGTKDDTQGSRYTRQARYAPGMLYRGEGDGATYSGGRPPYVPPGVSGGLPLGSTAAVGGGAGAAGLGGYSRHNY</sequence>
<dbReference type="PROSITE" id="PS50011">
    <property type="entry name" value="PROTEIN_KINASE_DOM"/>
    <property type="match status" value="1"/>
</dbReference>
<evidence type="ECO:0000256" key="19">
    <source>
        <dbReference type="ARBA" id="ARBA00047899"/>
    </source>
</evidence>
<keyword evidence="10" id="KW-0808">Transferase</keyword>
<proteinExistence type="inferred from homology"/>
<comment type="cofactor">
    <cofactor evidence="1">
        <name>Mg(2+)</name>
        <dbReference type="ChEBI" id="CHEBI:18420"/>
    </cofactor>
</comment>
<feature type="region of interest" description="Disordered" evidence="23">
    <location>
        <begin position="294"/>
        <end position="343"/>
    </location>
</feature>
<evidence type="ECO:0000256" key="22">
    <source>
        <dbReference type="RuleBase" id="RU000304"/>
    </source>
</evidence>
<evidence type="ECO:0000256" key="20">
    <source>
        <dbReference type="ARBA" id="ARBA00048679"/>
    </source>
</evidence>
<keyword evidence="8 22" id="KW-0723">Serine/threonine-protein kinase</keyword>
<evidence type="ECO:0000256" key="21">
    <source>
        <dbReference type="PROSITE-ProRule" id="PRU10141"/>
    </source>
</evidence>
<keyword evidence="11" id="KW-0479">Metal-binding</keyword>
<evidence type="ECO:0000256" key="15">
    <source>
        <dbReference type="ARBA" id="ARBA00022842"/>
    </source>
</evidence>
<dbReference type="EC" id="2.7.11.1" evidence="6"/>
<evidence type="ECO:0000256" key="1">
    <source>
        <dbReference type="ARBA" id="ARBA00001946"/>
    </source>
</evidence>
<keyword evidence="9" id="KW-0597">Phosphoprotein</keyword>
<evidence type="ECO:0000256" key="14">
    <source>
        <dbReference type="ARBA" id="ARBA00022840"/>
    </source>
</evidence>
<comment type="catalytic activity">
    <reaction evidence="20">
        <text>L-seryl-[protein] + ATP = O-phospho-L-seryl-[protein] + ADP + H(+)</text>
        <dbReference type="Rhea" id="RHEA:17989"/>
        <dbReference type="Rhea" id="RHEA-COMP:9863"/>
        <dbReference type="Rhea" id="RHEA-COMP:11604"/>
        <dbReference type="ChEBI" id="CHEBI:15378"/>
        <dbReference type="ChEBI" id="CHEBI:29999"/>
        <dbReference type="ChEBI" id="CHEBI:30616"/>
        <dbReference type="ChEBI" id="CHEBI:83421"/>
        <dbReference type="ChEBI" id="CHEBI:456216"/>
        <dbReference type="EC" id="2.7.11.1"/>
    </reaction>
</comment>
<dbReference type="CDD" id="cd07830">
    <property type="entry name" value="STKc_MAK_like"/>
    <property type="match status" value="1"/>
</dbReference>
<comment type="subcellular location">
    <subcellularLocation>
        <location evidence="3">Cell projection</location>
        <location evidence="3">Cilium</location>
    </subcellularLocation>
    <subcellularLocation>
        <location evidence="4">Cytoplasm</location>
        <location evidence="4">Cytoskeleton</location>
    </subcellularLocation>
    <subcellularLocation>
        <location evidence="2">Nucleus</location>
    </subcellularLocation>
</comment>
<organism evidence="25 26">
    <name type="scientific">Phytophthora pseudosyringae</name>
    <dbReference type="NCBI Taxonomy" id="221518"/>
    <lineage>
        <taxon>Eukaryota</taxon>
        <taxon>Sar</taxon>
        <taxon>Stramenopiles</taxon>
        <taxon>Oomycota</taxon>
        <taxon>Peronosporomycetes</taxon>
        <taxon>Peronosporales</taxon>
        <taxon>Peronosporaceae</taxon>
        <taxon>Phytophthora</taxon>
    </lineage>
</organism>
<feature type="compositionally biased region" description="Polar residues" evidence="23">
    <location>
        <begin position="294"/>
        <end position="306"/>
    </location>
</feature>
<dbReference type="InterPro" id="IPR008271">
    <property type="entry name" value="Ser/Thr_kinase_AS"/>
</dbReference>
<comment type="catalytic activity">
    <reaction evidence="19">
        <text>L-threonyl-[protein] + ATP = O-phospho-L-threonyl-[protein] + ADP + H(+)</text>
        <dbReference type="Rhea" id="RHEA:46608"/>
        <dbReference type="Rhea" id="RHEA-COMP:11060"/>
        <dbReference type="Rhea" id="RHEA-COMP:11605"/>
        <dbReference type="ChEBI" id="CHEBI:15378"/>
        <dbReference type="ChEBI" id="CHEBI:30013"/>
        <dbReference type="ChEBI" id="CHEBI:30616"/>
        <dbReference type="ChEBI" id="CHEBI:61977"/>
        <dbReference type="ChEBI" id="CHEBI:456216"/>
        <dbReference type="EC" id="2.7.11.1"/>
    </reaction>
</comment>
<keyword evidence="26" id="KW-1185">Reference proteome</keyword>
<dbReference type="EMBL" id="JAGDFM010000442">
    <property type="protein sequence ID" value="KAG7378222.1"/>
    <property type="molecule type" value="Genomic_DNA"/>
</dbReference>
<evidence type="ECO:0000256" key="9">
    <source>
        <dbReference type="ARBA" id="ARBA00022553"/>
    </source>
</evidence>
<feature type="domain" description="Protein kinase" evidence="24">
    <location>
        <begin position="4"/>
        <end position="283"/>
    </location>
</feature>
<feature type="compositionally biased region" description="Low complexity" evidence="23">
    <location>
        <begin position="324"/>
        <end position="340"/>
    </location>
</feature>
<keyword evidence="13" id="KW-0418">Kinase</keyword>
<accession>A0A8T1VAB1</accession>
<evidence type="ECO:0000256" key="18">
    <source>
        <dbReference type="ARBA" id="ARBA00023273"/>
    </source>
</evidence>
<dbReference type="GO" id="GO:0005634">
    <property type="term" value="C:nucleus"/>
    <property type="evidence" value="ECO:0007669"/>
    <property type="project" value="UniProtKB-SubCell"/>
</dbReference>
<evidence type="ECO:0000256" key="11">
    <source>
        <dbReference type="ARBA" id="ARBA00022723"/>
    </source>
</evidence>
<evidence type="ECO:0000256" key="17">
    <source>
        <dbReference type="ARBA" id="ARBA00023242"/>
    </source>
</evidence>
<dbReference type="FunFam" id="3.30.200.20:FF:000071">
    <property type="entry name" value="serine/threonine-protein kinase MAK isoform X1"/>
    <property type="match status" value="1"/>
</dbReference>
<evidence type="ECO:0000256" key="13">
    <source>
        <dbReference type="ARBA" id="ARBA00022777"/>
    </source>
</evidence>
<dbReference type="Pfam" id="PF00069">
    <property type="entry name" value="Pkinase"/>
    <property type="match status" value="1"/>
</dbReference>
<evidence type="ECO:0000256" key="7">
    <source>
        <dbReference type="ARBA" id="ARBA00022490"/>
    </source>
</evidence>
<dbReference type="InterPro" id="IPR000719">
    <property type="entry name" value="Prot_kinase_dom"/>
</dbReference>
<dbReference type="GO" id="GO:0004674">
    <property type="term" value="F:protein serine/threonine kinase activity"/>
    <property type="evidence" value="ECO:0007669"/>
    <property type="project" value="UniProtKB-KW"/>
</dbReference>
<evidence type="ECO:0000256" key="12">
    <source>
        <dbReference type="ARBA" id="ARBA00022741"/>
    </source>
</evidence>
<protein>
    <recommendedName>
        <fullName evidence="6">non-specific serine/threonine protein kinase</fullName>
        <ecNumber evidence="6">2.7.11.1</ecNumber>
    </recommendedName>
</protein>
<feature type="binding site" evidence="21">
    <location>
        <position position="33"/>
    </location>
    <ligand>
        <name>ATP</name>
        <dbReference type="ChEBI" id="CHEBI:30616"/>
    </ligand>
</feature>
<dbReference type="GO" id="GO:0005856">
    <property type="term" value="C:cytoskeleton"/>
    <property type="evidence" value="ECO:0007669"/>
    <property type="project" value="UniProtKB-SubCell"/>
</dbReference>
<dbReference type="InterPro" id="IPR017441">
    <property type="entry name" value="Protein_kinase_ATP_BS"/>
</dbReference>
<evidence type="ECO:0000256" key="2">
    <source>
        <dbReference type="ARBA" id="ARBA00004123"/>
    </source>
</evidence>
<dbReference type="SMART" id="SM00220">
    <property type="entry name" value="S_TKc"/>
    <property type="match status" value="1"/>
</dbReference>
<keyword evidence="7" id="KW-0963">Cytoplasm</keyword>
<evidence type="ECO:0000256" key="4">
    <source>
        <dbReference type="ARBA" id="ARBA00004245"/>
    </source>
</evidence>
<evidence type="ECO:0000313" key="25">
    <source>
        <dbReference type="EMBL" id="KAG7378222.1"/>
    </source>
</evidence>
<keyword evidence="17" id="KW-0539">Nucleus</keyword>
<evidence type="ECO:0000256" key="16">
    <source>
        <dbReference type="ARBA" id="ARBA00023212"/>
    </source>
</evidence>
<evidence type="ECO:0000259" key="24">
    <source>
        <dbReference type="PROSITE" id="PS50011"/>
    </source>
</evidence>
<evidence type="ECO:0000256" key="10">
    <source>
        <dbReference type="ARBA" id="ARBA00022679"/>
    </source>
</evidence>
<evidence type="ECO:0000313" key="26">
    <source>
        <dbReference type="Proteomes" id="UP000694044"/>
    </source>
</evidence>
<gene>
    <name evidence="25" type="ORF">PHYPSEUDO_010399</name>
</gene>
<dbReference type="GO" id="GO:0005524">
    <property type="term" value="F:ATP binding"/>
    <property type="evidence" value="ECO:0007669"/>
    <property type="project" value="UniProtKB-UniRule"/>
</dbReference>
<keyword evidence="14 21" id="KW-0067">ATP-binding</keyword>
<keyword evidence="16" id="KW-0206">Cytoskeleton</keyword>
<comment type="caution">
    <text evidence="25">The sequence shown here is derived from an EMBL/GenBank/DDBJ whole genome shotgun (WGS) entry which is preliminary data.</text>
</comment>
<evidence type="ECO:0000256" key="23">
    <source>
        <dbReference type="SAM" id="MobiDB-lite"/>
    </source>
</evidence>
<comment type="similarity">
    <text evidence="5">Belongs to the protein kinase superfamily. CMGC Ser/Thr protein kinase family. CDC2/CDKX subfamily.</text>
</comment>
<evidence type="ECO:0000256" key="3">
    <source>
        <dbReference type="ARBA" id="ARBA00004138"/>
    </source>
</evidence>
<keyword evidence="18" id="KW-0966">Cell projection</keyword>
<dbReference type="GO" id="GO:0046872">
    <property type="term" value="F:metal ion binding"/>
    <property type="evidence" value="ECO:0007669"/>
    <property type="project" value="UniProtKB-KW"/>
</dbReference>
<dbReference type="OrthoDB" id="2158884at2759"/>
<keyword evidence="12 21" id="KW-0547">Nucleotide-binding</keyword>
<evidence type="ECO:0000256" key="8">
    <source>
        <dbReference type="ARBA" id="ARBA00022527"/>
    </source>
</evidence>
<dbReference type="PROSITE" id="PS00107">
    <property type="entry name" value="PROTEIN_KINASE_ATP"/>
    <property type="match status" value="1"/>
</dbReference>
<dbReference type="GO" id="GO:0005929">
    <property type="term" value="C:cilium"/>
    <property type="evidence" value="ECO:0007669"/>
    <property type="project" value="UniProtKB-SubCell"/>
</dbReference>
<evidence type="ECO:0000256" key="6">
    <source>
        <dbReference type="ARBA" id="ARBA00012513"/>
    </source>
</evidence>
<dbReference type="Proteomes" id="UP000694044">
    <property type="component" value="Unassembled WGS sequence"/>
</dbReference>